<name>A0A5Q2QF57_9GAMM</name>
<organism evidence="2 3">
    <name type="scientific">Litorivicinus lipolyticus</name>
    <dbReference type="NCBI Taxonomy" id="418701"/>
    <lineage>
        <taxon>Bacteria</taxon>
        <taxon>Pseudomonadati</taxon>
        <taxon>Pseudomonadota</taxon>
        <taxon>Gammaproteobacteria</taxon>
        <taxon>Oceanospirillales</taxon>
        <taxon>Litorivicinaceae</taxon>
        <taxon>Litorivicinus</taxon>
    </lineage>
</organism>
<feature type="transmembrane region" description="Helical" evidence="1">
    <location>
        <begin position="29"/>
        <end position="49"/>
    </location>
</feature>
<proteinExistence type="predicted"/>
<accession>A0A5Q2QF57</accession>
<dbReference type="EMBL" id="CP045871">
    <property type="protein sequence ID" value="QGG80666.1"/>
    <property type="molecule type" value="Genomic_DNA"/>
</dbReference>
<dbReference type="KEGG" id="llp:GH975_08835"/>
<protein>
    <submittedName>
        <fullName evidence="2">Uncharacterized protein</fullName>
    </submittedName>
</protein>
<dbReference type="Proteomes" id="UP000388235">
    <property type="component" value="Chromosome"/>
</dbReference>
<evidence type="ECO:0000256" key="1">
    <source>
        <dbReference type="SAM" id="Phobius"/>
    </source>
</evidence>
<gene>
    <name evidence="2" type="ORF">GH975_08835</name>
</gene>
<keyword evidence="1" id="KW-0472">Membrane</keyword>
<evidence type="ECO:0000313" key="3">
    <source>
        <dbReference type="Proteomes" id="UP000388235"/>
    </source>
</evidence>
<keyword evidence="1" id="KW-0812">Transmembrane</keyword>
<keyword evidence="3" id="KW-1185">Reference proteome</keyword>
<evidence type="ECO:0000313" key="2">
    <source>
        <dbReference type="EMBL" id="QGG80666.1"/>
    </source>
</evidence>
<keyword evidence="1" id="KW-1133">Transmembrane helix</keyword>
<dbReference type="AlphaFoldDB" id="A0A5Q2QF57"/>
<dbReference type="RefSeq" id="WP_153714170.1">
    <property type="nucleotide sequence ID" value="NZ_CP045871.1"/>
</dbReference>
<sequence>MNNNDRDFVSLPLECEQALADERERQKPFLRPSVLVAILVAVAAIGAYVSSR</sequence>
<reference evidence="2 3" key="1">
    <citation type="submission" date="2019-11" db="EMBL/GenBank/DDBJ databases">
        <authorList>
            <person name="Khan S.A."/>
            <person name="Jeon C.O."/>
            <person name="Chun B.H."/>
        </authorList>
    </citation>
    <scope>NUCLEOTIDE SEQUENCE [LARGE SCALE GENOMIC DNA]</scope>
    <source>
        <strain evidence="2 3">IMCC 1097</strain>
    </source>
</reference>